<evidence type="ECO:0000313" key="1">
    <source>
        <dbReference type="EMBL" id="ADU31480.1"/>
    </source>
</evidence>
<dbReference type="AlphaFoldDB" id="E6U134"/>
<accession>E6U134</accession>
<dbReference type="HOGENOM" id="CLU_1977162_0_0_9"/>
<dbReference type="RefSeq" id="WP_013489811.1">
    <property type="nucleotide sequence ID" value="NC_014829.1"/>
</dbReference>
<dbReference type="KEGG" id="bco:Bcell_3238"/>
<dbReference type="EMBL" id="CP002394">
    <property type="protein sequence ID" value="ADU31480.1"/>
    <property type="molecule type" value="Genomic_DNA"/>
</dbReference>
<dbReference type="Proteomes" id="UP000001401">
    <property type="component" value="Chromosome"/>
</dbReference>
<name>E6U134_EVAC2</name>
<protein>
    <submittedName>
        <fullName evidence="1">Uncharacterized protein</fullName>
    </submittedName>
</protein>
<dbReference type="OrthoDB" id="2886745at2"/>
<proteinExistence type="predicted"/>
<reference evidence="1 2" key="1">
    <citation type="submission" date="2010-12" db="EMBL/GenBank/DDBJ databases">
        <title>Complete sequence of Bacillus cellulosilyticus DSM 2522.</title>
        <authorList>
            <consortium name="US DOE Joint Genome Institute"/>
            <person name="Lucas S."/>
            <person name="Copeland A."/>
            <person name="Lapidus A."/>
            <person name="Cheng J.-F."/>
            <person name="Bruce D."/>
            <person name="Goodwin L."/>
            <person name="Pitluck S."/>
            <person name="Chertkov O."/>
            <person name="Detter J.C."/>
            <person name="Han C."/>
            <person name="Tapia R."/>
            <person name="Land M."/>
            <person name="Hauser L."/>
            <person name="Jeffries C."/>
            <person name="Kyrpides N."/>
            <person name="Ivanova N."/>
            <person name="Mikhailova N."/>
            <person name="Brumm P."/>
            <person name="Mead D."/>
            <person name="Woyke T."/>
        </authorList>
    </citation>
    <scope>NUCLEOTIDE SEQUENCE [LARGE SCALE GENOMIC DNA]</scope>
    <source>
        <strain evidence="2">ATCC 21833 / DSM 2522 / FERM P-1141 / JCM 9156 / N-4</strain>
    </source>
</reference>
<sequence precursor="true">MKKYLIATGIVVLLLFLITPVTFGKEFSWYQHMTLKISLQSKDTYYEWEYENPTSFEYEYGDSIKRGEKAKQSFEAILNHLDLKQAKITDDQINQIEKMGYEEIERFVVRSVDKSGYTRTWIWKKGES</sequence>
<organism evidence="1 2">
    <name type="scientific">Evansella cellulosilytica (strain ATCC 21833 / DSM 2522 / FERM P-1141 / JCM 9156 / N-4)</name>
    <name type="common">Bacillus cellulosilyticus</name>
    <dbReference type="NCBI Taxonomy" id="649639"/>
    <lineage>
        <taxon>Bacteria</taxon>
        <taxon>Bacillati</taxon>
        <taxon>Bacillota</taxon>
        <taxon>Bacilli</taxon>
        <taxon>Bacillales</taxon>
        <taxon>Bacillaceae</taxon>
        <taxon>Evansella</taxon>
    </lineage>
</organism>
<gene>
    <name evidence="1" type="ordered locus">Bcell_3238</name>
</gene>
<keyword evidence="2" id="KW-1185">Reference proteome</keyword>
<evidence type="ECO:0000313" key="2">
    <source>
        <dbReference type="Proteomes" id="UP000001401"/>
    </source>
</evidence>